<feature type="coiled-coil region" evidence="1">
    <location>
        <begin position="103"/>
        <end position="130"/>
    </location>
</feature>
<dbReference type="GO" id="GO:0006368">
    <property type="term" value="P:transcription elongation by RNA polymerase II"/>
    <property type="evidence" value="ECO:0007669"/>
    <property type="project" value="InterPro"/>
</dbReference>
<feature type="compositionally biased region" description="Low complexity" evidence="2">
    <location>
        <begin position="366"/>
        <end position="381"/>
    </location>
</feature>
<gene>
    <name evidence="3" type="ORF">SCLTRI_LOCUS10087</name>
</gene>
<proteinExistence type="predicted"/>
<comment type="caution">
    <text evidence="3">The sequence shown here is derived from an EMBL/GenBank/DDBJ whole genome shotgun (WGS) entry which is preliminary data.</text>
</comment>
<dbReference type="InterPro" id="IPR051870">
    <property type="entry name" value="Elongin-A_domain"/>
</dbReference>
<feature type="compositionally biased region" description="Low complexity" evidence="2">
    <location>
        <begin position="245"/>
        <end position="255"/>
    </location>
</feature>
<feature type="compositionally biased region" description="Acidic residues" evidence="2">
    <location>
        <begin position="294"/>
        <end position="308"/>
    </location>
</feature>
<evidence type="ECO:0000256" key="1">
    <source>
        <dbReference type="SAM" id="Coils"/>
    </source>
</evidence>
<name>A0A8H2W4I3_9HELO</name>
<feature type="compositionally biased region" description="Basic and acidic residues" evidence="2">
    <location>
        <begin position="189"/>
        <end position="198"/>
    </location>
</feature>
<keyword evidence="1" id="KW-0175">Coiled coil</keyword>
<dbReference type="Gene3D" id="6.10.250.3180">
    <property type="match status" value="1"/>
</dbReference>
<dbReference type="OrthoDB" id="21513at2759"/>
<dbReference type="PANTHER" id="PTHR15141">
    <property type="entry name" value="TRANSCRIPTION ELONGATION FACTOR B POLYPEPTIDE 3"/>
    <property type="match status" value="1"/>
</dbReference>
<dbReference type="AlphaFoldDB" id="A0A8H2W4I3"/>
<feature type="compositionally biased region" description="Low complexity" evidence="2">
    <location>
        <begin position="323"/>
        <end position="332"/>
    </location>
</feature>
<feature type="region of interest" description="Disordered" evidence="2">
    <location>
        <begin position="240"/>
        <end position="259"/>
    </location>
</feature>
<organism evidence="3 4">
    <name type="scientific">Sclerotinia trifoliorum</name>
    <dbReference type="NCBI Taxonomy" id="28548"/>
    <lineage>
        <taxon>Eukaryota</taxon>
        <taxon>Fungi</taxon>
        <taxon>Dikarya</taxon>
        <taxon>Ascomycota</taxon>
        <taxon>Pezizomycotina</taxon>
        <taxon>Leotiomycetes</taxon>
        <taxon>Helotiales</taxon>
        <taxon>Sclerotiniaceae</taxon>
        <taxon>Sclerotinia</taxon>
    </lineage>
</organism>
<feature type="region of interest" description="Disordered" evidence="2">
    <location>
        <begin position="267"/>
        <end position="401"/>
    </location>
</feature>
<dbReference type="Pfam" id="PF06881">
    <property type="entry name" value="Elongin_A"/>
    <property type="match status" value="1"/>
</dbReference>
<feature type="compositionally biased region" description="Polar residues" evidence="2">
    <location>
        <begin position="199"/>
        <end position="209"/>
    </location>
</feature>
<dbReference type="EMBL" id="CAJHIA010000036">
    <property type="protein sequence ID" value="CAD6454157.1"/>
    <property type="molecule type" value="Genomic_DNA"/>
</dbReference>
<protein>
    <submittedName>
        <fullName evidence="3">621f1d06-ee27-4f2a-b3d5-fa61f4fbaad7</fullName>
    </submittedName>
</protein>
<dbReference type="GO" id="GO:0070449">
    <property type="term" value="C:elongin complex"/>
    <property type="evidence" value="ECO:0007669"/>
    <property type="project" value="InterPro"/>
</dbReference>
<evidence type="ECO:0000256" key="2">
    <source>
        <dbReference type="SAM" id="MobiDB-lite"/>
    </source>
</evidence>
<accession>A0A8H2W4I3</accession>
<dbReference type="Proteomes" id="UP000624404">
    <property type="component" value="Unassembled WGS sequence"/>
</dbReference>
<dbReference type="InterPro" id="IPR010684">
    <property type="entry name" value="RNA_pol_II_trans_fac_SIII_A"/>
</dbReference>
<feature type="region of interest" description="Disordered" evidence="2">
    <location>
        <begin position="142"/>
        <end position="213"/>
    </location>
</feature>
<feature type="compositionally biased region" description="Basic and acidic residues" evidence="2">
    <location>
        <begin position="267"/>
        <end position="277"/>
    </location>
</feature>
<dbReference type="PANTHER" id="PTHR15141:SF76">
    <property type="entry name" value="TRANSCRIPTION ELONGATION FACTOR B POLYPEPTIDE 3"/>
    <property type="match status" value="1"/>
</dbReference>
<feature type="compositionally biased region" description="Polar residues" evidence="2">
    <location>
        <begin position="338"/>
        <end position="365"/>
    </location>
</feature>
<reference evidence="3" key="1">
    <citation type="submission" date="2020-10" db="EMBL/GenBank/DDBJ databases">
        <authorList>
            <person name="Kusch S."/>
        </authorList>
    </citation>
    <scope>NUCLEOTIDE SEQUENCE</scope>
    <source>
        <strain evidence="3">SwB9</strain>
    </source>
</reference>
<sequence>MGELGASSLLKIAKAACIKAAPGLTDIGDVHYELIRPILKNPVINPEQLHIIELNSPQIKGQDAELWRAFIARDIPNWRTKNYVPRDPTKWYEVYQRYKNEHEVEIARDRENLKNSMNALKQRKQDHVSKFVDIRALPKIPRDYGMRPNNGGVPLTKGRGLQGAAPSSLTWGAGSRTKMKDGTSVLTRARREAKEMSQRSKLSTPTSMLSGRLGQVKKAPAGMAQGYKIANQPGLKVLARHRSSGRSSGSVSGPSLEDREQRLRDAMAGKKRDHKETLVGSPPRSPSSPNYQDFGDDADDLFDDEEELQPSSKASRPPPRKPIAPSARLSSSSPPPYNGTSKPSDVISSMVQKSNNSFSPASSRITSAPSSKSATPKPMMPARKRPANVDIFNRGPKKPKR</sequence>
<keyword evidence="4" id="KW-1185">Reference proteome</keyword>
<evidence type="ECO:0000313" key="4">
    <source>
        <dbReference type="Proteomes" id="UP000624404"/>
    </source>
</evidence>
<evidence type="ECO:0000313" key="3">
    <source>
        <dbReference type="EMBL" id="CAD6454157.1"/>
    </source>
</evidence>